<evidence type="ECO:0000313" key="2">
    <source>
        <dbReference type="Proteomes" id="UP000294299"/>
    </source>
</evidence>
<protein>
    <submittedName>
        <fullName evidence="1">Uncharacterized protein</fullName>
    </submittedName>
</protein>
<proteinExistence type="predicted"/>
<organism evidence="1 2">
    <name type="scientific">Candidatus Nitrosocosmicus franklandianus</name>
    <dbReference type="NCBI Taxonomy" id="1798806"/>
    <lineage>
        <taxon>Archaea</taxon>
        <taxon>Nitrososphaerota</taxon>
        <taxon>Nitrososphaeria</taxon>
        <taxon>Nitrososphaerales</taxon>
        <taxon>Nitrososphaeraceae</taxon>
        <taxon>Candidatus Nitrosocosmicus</taxon>
    </lineage>
</organism>
<dbReference type="Proteomes" id="UP000294299">
    <property type="component" value="Chromosome NFRAN"/>
</dbReference>
<reference evidence="1 2" key="1">
    <citation type="submission" date="2019-02" db="EMBL/GenBank/DDBJ databases">
        <authorList>
            <person name="Lehtovirta-Morley E L."/>
        </authorList>
    </citation>
    <scope>NUCLEOTIDE SEQUENCE [LARGE SCALE GENOMIC DNA]</scope>
    <source>
        <strain evidence="1">NFRAN1</strain>
    </source>
</reference>
<gene>
    <name evidence="1" type="ORF">NFRAN_1707</name>
</gene>
<evidence type="ECO:0000313" key="1">
    <source>
        <dbReference type="EMBL" id="VFJ14029.1"/>
    </source>
</evidence>
<sequence>MSIGIQKVIFVDLISFSNISYIMAIVTLIRITSLGMVIRFEIPKKIGIEPGLTFSAFG</sequence>
<dbReference type="AlphaFoldDB" id="A0A484ICT9"/>
<keyword evidence="2" id="KW-1185">Reference proteome</keyword>
<name>A0A484ICT9_9ARCH</name>
<dbReference type="KEGG" id="nfn:NFRAN_1707"/>
<dbReference type="EMBL" id="LR216287">
    <property type="protein sequence ID" value="VFJ14029.1"/>
    <property type="molecule type" value="Genomic_DNA"/>
</dbReference>
<accession>A0A484ICT9</accession>